<protein>
    <submittedName>
        <fullName evidence="1">Uncharacterized protein</fullName>
    </submittedName>
</protein>
<sequence>MTTGTLSLSTPADSVDVLPAAIDFASKGLSQPRVIEYDPPSGRLVLKALYQGPKPGWPILDRRTIERIAGKTDSWTGKPSIPICVTESEDGSTFPISVIISIALSQPGSTSDAYLHLIRAHSQLYVHDYRPFQLPVAFWRAAEGIWVLVRDDDWWAEHVRPMIEENETRQKVTSWRRSPSLVGSVHADPDDEMQAGGRPMNVDSTESAGMEVDDEEEEAMIIERGWLSLHERRLSILVSRPDFYDIVDNRTFSPRSRMSCARQTFSLELNHMAAAVSMQGYDEGKLVDAQKAVPGQGNQMKEGQERLGGEKEDGWMIGDDERGEAISSKQTITPAADVYSWAATAFELINGSQPEPDLNGTSEVGKPVPDVYEAMHSHSTRIRPSLKTLCLSIPDELSAIIRKAGSLDPEDRYANFSSLLHDLNRVKDICQGTLRGEQRGDFLVGHVDFQARFQIPPGLLDREKEYGMLDEAYYLVKATGQSQVVCCWGPSGSGKSKLLEVWARAKERDTAGQHCLVGWAKMDQHLVKPLSAFISVFCSLLKTVFSDPRESTLRWRRRILDSLAVNGNIFLALLPKEWRILLLDGQESEEMDSDMTARIDWESWVKQFRTWSYGLLRLFASEERPLIIVLDDYQWMENSERELWDELITSATRRLDHCLILLSYRSNDDSPPNMVSLASRFMIAARPFNHDTVARMIIRSFHLQDDLTGLSEPWQQFVRILYQRTLGNPFDLRWALSTMVRDGTVYYDYNHRKWDHRLVALDDTPDVHDEDSGTRIFYGLGPSARLLLCYLACLPSRGVEVSLLARLMQKSEFEMRTLLDGCVASGSIAVRDHLIQFVHDKPHAATLASISSVERSRLLVTIARGLEGISTDYNFIQADMLLTAYDIDSSLLTRLEVVTSVIRASRTAAVSGALALASSYLERTTRLWPYYERESWIEDTELAFEILTVTAEVALGSKTASRHIAHLKSAVDHVPIINIQLDVLIWLFRLELSATGPQTALKTFFWALEILGYGAPHRTSRSVPSSEEEILALLTAPQPPHTQEGRIAMSLADFMGVAGPTIYNFTEPEERLRILHFVIPLILCHNAATKHPATAYTFYLYAIVLGIEDAIRLRSVNAWIKVADTYRLNGGPIEAAVELCRATVAYITTTELDIVDYTPAHQLCLATNNYDILTYVLGLDLATKTLSGSAIGAMFRDGKATLASMSDSLQPVTRMMTVPFIQVTCLFLFGANLTCGESFDVNDAELSSLSVLKGDFVTAGDIASLSGIAPLYALVNGVASLYLGLLFSIPKEEIRQRASVVQQYQQAGIGTIFRPFCRILEAIAISILDDGTERERLASTCGWLDAFPQNCDFQAVAHMLRALQALNDRRRGVSLADSWLAQVESALEHLDEANSHLFAGAFASSVPNRNEC</sequence>
<dbReference type="EMBL" id="JASBWS010000023">
    <property type="protein sequence ID" value="KAJ9110531.1"/>
    <property type="molecule type" value="Genomic_DNA"/>
</dbReference>
<accession>A0ACC2WI88</accession>
<gene>
    <name evidence="1" type="ORF">QFC20_002859</name>
</gene>
<dbReference type="Proteomes" id="UP001230649">
    <property type="component" value="Unassembled WGS sequence"/>
</dbReference>
<evidence type="ECO:0000313" key="2">
    <source>
        <dbReference type="Proteomes" id="UP001230649"/>
    </source>
</evidence>
<comment type="caution">
    <text evidence="1">The sequence shown here is derived from an EMBL/GenBank/DDBJ whole genome shotgun (WGS) entry which is preliminary data.</text>
</comment>
<proteinExistence type="predicted"/>
<organism evidence="1 2">
    <name type="scientific">Naganishia adeliensis</name>
    <dbReference type="NCBI Taxonomy" id="92952"/>
    <lineage>
        <taxon>Eukaryota</taxon>
        <taxon>Fungi</taxon>
        <taxon>Dikarya</taxon>
        <taxon>Basidiomycota</taxon>
        <taxon>Agaricomycotina</taxon>
        <taxon>Tremellomycetes</taxon>
        <taxon>Filobasidiales</taxon>
        <taxon>Filobasidiaceae</taxon>
        <taxon>Naganishia</taxon>
    </lineage>
</organism>
<reference evidence="1" key="1">
    <citation type="submission" date="2023-04" db="EMBL/GenBank/DDBJ databases">
        <title>Draft Genome sequencing of Naganishia species isolated from polar environments using Oxford Nanopore Technology.</title>
        <authorList>
            <person name="Leo P."/>
            <person name="Venkateswaran K."/>
        </authorList>
    </citation>
    <scope>NUCLEOTIDE SEQUENCE</scope>
    <source>
        <strain evidence="1">MNA-CCFEE 5262</strain>
    </source>
</reference>
<evidence type="ECO:0000313" key="1">
    <source>
        <dbReference type="EMBL" id="KAJ9110531.1"/>
    </source>
</evidence>
<keyword evidence="2" id="KW-1185">Reference proteome</keyword>
<name>A0ACC2WI88_9TREE</name>